<evidence type="ECO:0000313" key="5">
    <source>
        <dbReference type="EMBL" id="KAF7513528.1"/>
    </source>
</evidence>
<sequence length="271" mass="29842">MGSLSHPPSRTQSPSPSFPFPTDPSTAHLPAILCLHGGGSNATVFKIQTRRLYWRLSSRFRFVFAQGPIEGEPGWGMLPTFASLAPFHRWVSRRFQPGERGDELVPTSEVEVIDDIILRAMEENGGRSSFVGVMGFSQGARLAAGLVLRQQLERRERGFSKWGFRFGIFIGGPFPPFGLVDEDWQLDYPVMGQVPTVHAWGRSDHVRQGAKELADACDGPDTFVMDFEGGHHLPLTDDEAEELCGLVVDAWHAAGGKDQKGLVNRLGVSVE</sequence>
<reference evidence="5" key="1">
    <citation type="submission" date="2020-02" db="EMBL/GenBank/DDBJ databases">
        <authorList>
            <person name="Palmer J.M."/>
        </authorList>
    </citation>
    <scope>NUCLEOTIDE SEQUENCE</scope>
    <source>
        <strain evidence="5">EPUS1.4</strain>
        <tissue evidence="5">Thallus</tissue>
    </source>
</reference>
<keyword evidence="6" id="KW-1185">Reference proteome</keyword>
<dbReference type="EMBL" id="JAACFV010000005">
    <property type="protein sequence ID" value="KAF7513528.1"/>
    <property type="molecule type" value="Genomic_DNA"/>
</dbReference>
<gene>
    <name evidence="5" type="ORF">GJ744_008822</name>
</gene>
<dbReference type="AlphaFoldDB" id="A0A8H7AQR9"/>
<accession>A0A8H7AQR9</accession>
<evidence type="ECO:0000313" key="6">
    <source>
        <dbReference type="Proteomes" id="UP000606974"/>
    </source>
</evidence>
<dbReference type="OrthoDB" id="414698at2759"/>
<evidence type="ECO:0000256" key="2">
    <source>
        <dbReference type="ARBA" id="ARBA00022801"/>
    </source>
</evidence>
<dbReference type="InterPro" id="IPR005645">
    <property type="entry name" value="FSH-like_dom"/>
</dbReference>
<keyword evidence="2" id="KW-0378">Hydrolase</keyword>
<protein>
    <recommendedName>
        <fullName evidence="4">Serine hydrolase domain-containing protein</fullName>
    </recommendedName>
</protein>
<feature type="region of interest" description="Disordered" evidence="3">
    <location>
        <begin position="1"/>
        <end position="21"/>
    </location>
</feature>
<dbReference type="Proteomes" id="UP000606974">
    <property type="component" value="Unassembled WGS sequence"/>
</dbReference>
<dbReference type="InterPro" id="IPR050593">
    <property type="entry name" value="LovG"/>
</dbReference>
<feature type="compositionally biased region" description="Low complexity" evidence="3">
    <location>
        <begin position="1"/>
        <end position="15"/>
    </location>
</feature>
<organism evidence="5 6">
    <name type="scientific">Endocarpon pusillum</name>
    <dbReference type="NCBI Taxonomy" id="364733"/>
    <lineage>
        <taxon>Eukaryota</taxon>
        <taxon>Fungi</taxon>
        <taxon>Dikarya</taxon>
        <taxon>Ascomycota</taxon>
        <taxon>Pezizomycotina</taxon>
        <taxon>Eurotiomycetes</taxon>
        <taxon>Chaetothyriomycetidae</taxon>
        <taxon>Verrucariales</taxon>
        <taxon>Verrucariaceae</taxon>
        <taxon>Endocarpon</taxon>
    </lineage>
</organism>
<evidence type="ECO:0000256" key="3">
    <source>
        <dbReference type="SAM" id="MobiDB-lite"/>
    </source>
</evidence>
<dbReference type="InterPro" id="IPR029058">
    <property type="entry name" value="AB_hydrolase_fold"/>
</dbReference>
<name>A0A8H7AQR9_9EURO</name>
<evidence type="ECO:0000256" key="1">
    <source>
        <dbReference type="ARBA" id="ARBA00005863"/>
    </source>
</evidence>
<dbReference type="PANTHER" id="PTHR48070">
    <property type="entry name" value="ESTERASE OVCA2"/>
    <property type="match status" value="1"/>
</dbReference>
<proteinExistence type="inferred from homology"/>
<dbReference type="GO" id="GO:0016787">
    <property type="term" value="F:hydrolase activity"/>
    <property type="evidence" value="ECO:0007669"/>
    <property type="project" value="UniProtKB-KW"/>
</dbReference>
<dbReference type="GO" id="GO:0005634">
    <property type="term" value="C:nucleus"/>
    <property type="evidence" value="ECO:0007669"/>
    <property type="project" value="TreeGrafter"/>
</dbReference>
<dbReference type="Pfam" id="PF03959">
    <property type="entry name" value="FSH1"/>
    <property type="match status" value="1"/>
</dbReference>
<dbReference type="GO" id="GO:0005737">
    <property type="term" value="C:cytoplasm"/>
    <property type="evidence" value="ECO:0007669"/>
    <property type="project" value="TreeGrafter"/>
</dbReference>
<dbReference type="Gene3D" id="3.40.50.1820">
    <property type="entry name" value="alpha/beta hydrolase"/>
    <property type="match status" value="1"/>
</dbReference>
<comment type="similarity">
    <text evidence="1">Belongs to the LovG family.</text>
</comment>
<dbReference type="GO" id="GO:0044550">
    <property type="term" value="P:secondary metabolite biosynthetic process"/>
    <property type="evidence" value="ECO:0007669"/>
    <property type="project" value="TreeGrafter"/>
</dbReference>
<feature type="domain" description="Serine hydrolase" evidence="4">
    <location>
        <begin position="30"/>
        <end position="241"/>
    </location>
</feature>
<comment type="caution">
    <text evidence="5">The sequence shown here is derived from an EMBL/GenBank/DDBJ whole genome shotgun (WGS) entry which is preliminary data.</text>
</comment>
<dbReference type="SUPFAM" id="SSF53474">
    <property type="entry name" value="alpha/beta-Hydrolases"/>
    <property type="match status" value="1"/>
</dbReference>
<dbReference type="PANTHER" id="PTHR48070:SF3">
    <property type="entry name" value="ESTERASE DBAE-RELATED"/>
    <property type="match status" value="1"/>
</dbReference>
<evidence type="ECO:0000259" key="4">
    <source>
        <dbReference type="Pfam" id="PF03959"/>
    </source>
</evidence>